<keyword evidence="4 5" id="KW-0119">Carbohydrate metabolism</keyword>
<sequence length="393" mass="40833">MSSPLFVTANRIFDGEQLLTDTGLVIEDGKVTTLLPAAERPAGCRLLILDDATVVPGFVDLQVNGGGGVLFNNAPTLDGIRTICDTHARFGTTALMVTLITDTADVRGKAIEAAAEAVVRGLRGYLGLHFEGPHLSLARKGTHDPALVHPMAADDLAALVACGDRIGRAMITVAPESVTPAQVATLVDAGFKVSLGHTDCKAADVGAYVAAGASLVTHLFNAMSQLGNREPGLVGAALAEGALHCGLIADGFHVDPMTMGLALRAKSGPGRIFLVTDAMSSIGSDETGFELNGRQVYRRDGRLTLADGTLAGADIDMLSSVRFAHRRLDLPLGEALRMASAYPAEAIGAPSKGRLVPDCDADFIVLSPDLELRSTWIGGECVFDATAPAGADR</sequence>
<evidence type="ECO:0000256" key="4">
    <source>
        <dbReference type="ARBA" id="ARBA00023277"/>
    </source>
</evidence>
<evidence type="ECO:0000313" key="11">
    <source>
        <dbReference type="Proteomes" id="UP000252582"/>
    </source>
</evidence>
<feature type="binding site" evidence="7">
    <location>
        <begin position="310"/>
        <end position="312"/>
    </location>
    <ligand>
        <name>substrate</name>
    </ligand>
</feature>
<dbReference type="AlphaFoldDB" id="A0A6I7HLW9"/>
<accession>A0A6I7HLW9</accession>
<evidence type="ECO:0000256" key="5">
    <source>
        <dbReference type="PIRNR" id="PIRNR038994"/>
    </source>
</evidence>
<comment type="similarity">
    <text evidence="1 5">Belongs to the metallo-dependent hydrolases superfamily. NagA family.</text>
</comment>
<organism evidence="10 11">
    <name type="scientific">Ciceribacter lividus</name>
    <dbReference type="NCBI Taxonomy" id="1197950"/>
    <lineage>
        <taxon>Bacteria</taxon>
        <taxon>Pseudomonadati</taxon>
        <taxon>Pseudomonadota</taxon>
        <taxon>Alphaproteobacteria</taxon>
        <taxon>Hyphomicrobiales</taxon>
        <taxon>Rhizobiaceae</taxon>
        <taxon>Ciceribacter</taxon>
    </lineage>
</organism>
<dbReference type="CDD" id="cd00854">
    <property type="entry name" value="NagA"/>
    <property type="match status" value="1"/>
</dbReference>
<dbReference type="Gene3D" id="2.30.40.10">
    <property type="entry name" value="Urease, subunit C, domain 1"/>
    <property type="match status" value="1"/>
</dbReference>
<keyword evidence="3 5" id="KW-0378">Hydrolase</keyword>
<keyword evidence="11" id="KW-1185">Reference proteome</keyword>
<dbReference type="GO" id="GO:0046872">
    <property type="term" value="F:metal ion binding"/>
    <property type="evidence" value="ECO:0007669"/>
    <property type="project" value="UniProtKB-KW"/>
</dbReference>
<proteinExistence type="inferred from homology"/>
<dbReference type="GO" id="GO:0008448">
    <property type="term" value="F:N-acetylglucosamine-6-phosphate deacetylase activity"/>
    <property type="evidence" value="ECO:0007669"/>
    <property type="project" value="InterPro"/>
</dbReference>
<evidence type="ECO:0000256" key="3">
    <source>
        <dbReference type="ARBA" id="ARBA00022801"/>
    </source>
</evidence>
<evidence type="ECO:0000256" key="8">
    <source>
        <dbReference type="PIRSR" id="PIRSR038994-3"/>
    </source>
</evidence>
<feature type="binding site" evidence="7">
    <location>
        <position position="229"/>
    </location>
    <ligand>
        <name>substrate</name>
    </ligand>
</feature>
<comment type="cofactor">
    <cofactor evidence="8">
        <name>a divalent metal cation</name>
        <dbReference type="ChEBI" id="CHEBI:60240"/>
    </cofactor>
    <text evidence="8">Binds 1 divalent metal cation per subunit.</text>
</comment>
<feature type="binding site" evidence="7">
    <location>
        <begin position="221"/>
        <end position="222"/>
    </location>
    <ligand>
        <name>substrate</name>
    </ligand>
</feature>
<dbReference type="InterPro" id="IPR032466">
    <property type="entry name" value="Metal_Hydrolase"/>
</dbReference>
<dbReference type="PANTHER" id="PTHR11113">
    <property type="entry name" value="N-ACETYLGLUCOSAMINE-6-PHOSPHATE DEACETYLASE"/>
    <property type="match status" value="1"/>
</dbReference>
<feature type="domain" description="Amidohydrolase-related" evidence="9">
    <location>
        <begin position="53"/>
        <end position="381"/>
    </location>
</feature>
<dbReference type="GO" id="GO:0006046">
    <property type="term" value="P:N-acetylglucosamine catabolic process"/>
    <property type="evidence" value="ECO:0007669"/>
    <property type="project" value="TreeGrafter"/>
</dbReference>
<dbReference type="EMBL" id="QPIX01000005">
    <property type="protein sequence ID" value="RCW24911.1"/>
    <property type="molecule type" value="Genomic_DNA"/>
</dbReference>
<dbReference type="Gene3D" id="3.20.20.140">
    <property type="entry name" value="Metal-dependent hydrolases"/>
    <property type="match status" value="1"/>
</dbReference>
<feature type="binding site" evidence="8">
    <location>
        <position position="218"/>
    </location>
    <ligand>
        <name>Zn(2+)</name>
        <dbReference type="ChEBI" id="CHEBI:29105"/>
    </ligand>
</feature>
<evidence type="ECO:0000256" key="6">
    <source>
        <dbReference type="PIRSR" id="PIRSR038994-1"/>
    </source>
</evidence>
<evidence type="ECO:0000256" key="2">
    <source>
        <dbReference type="ARBA" id="ARBA00022723"/>
    </source>
</evidence>
<evidence type="ECO:0000259" key="9">
    <source>
        <dbReference type="Pfam" id="PF01979"/>
    </source>
</evidence>
<dbReference type="InterPro" id="IPR003764">
    <property type="entry name" value="GlcNAc_6-P_deAcase"/>
</dbReference>
<dbReference type="InterPro" id="IPR006680">
    <property type="entry name" value="Amidohydro-rel"/>
</dbReference>
<feature type="binding site" evidence="7">
    <location>
        <position position="253"/>
    </location>
    <ligand>
        <name>substrate</name>
    </ligand>
</feature>
<dbReference type="SUPFAM" id="SSF51556">
    <property type="entry name" value="Metallo-dependent hydrolases"/>
    <property type="match status" value="1"/>
</dbReference>
<feature type="binding site" evidence="8">
    <location>
        <position position="131"/>
    </location>
    <ligand>
        <name>Zn(2+)</name>
        <dbReference type="ChEBI" id="CHEBI:29105"/>
    </ligand>
</feature>
<evidence type="ECO:0000256" key="1">
    <source>
        <dbReference type="ARBA" id="ARBA00010716"/>
    </source>
</evidence>
<gene>
    <name evidence="10" type="ORF">DFR48_105256</name>
</gene>
<dbReference type="Pfam" id="PF01979">
    <property type="entry name" value="Amidohydro_1"/>
    <property type="match status" value="1"/>
</dbReference>
<name>A0A6I7HLW9_9HYPH</name>
<dbReference type="PIRSF" id="PIRSF038994">
    <property type="entry name" value="NagA"/>
    <property type="match status" value="1"/>
</dbReference>
<feature type="binding site" evidence="8">
    <location>
        <position position="197"/>
    </location>
    <ligand>
        <name>Zn(2+)</name>
        <dbReference type="ChEBI" id="CHEBI:29105"/>
    </ligand>
</feature>
<keyword evidence="2 8" id="KW-0479">Metal-binding</keyword>
<dbReference type="InterPro" id="IPR011059">
    <property type="entry name" value="Metal-dep_hydrolase_composite"/>
</dbReference>
<dbReference type="PANTHER" id="PTHR11113:SF14">
    <property type="entry name" value="N-ACETYLGLUCOSAMINE-6-PHOSPHATE DEACETYLASE"/>
    <property type="match status" value="1"/>
</dbReference>
<feature type="binding site" evidence="7">
    <location>
        <position position="142"/>
    </location>
    <ligand>
        <name>substrate</name>
    </ligand>
</feature>
<reference evidence="10 11" key="1">
    <citation type="submission" date="2018-07" db="EMBL/GenBank/DDBJ databases">
        <title>Genomic Encyclopedia of Type Strains, Phase IV (KMG-IV): sequencing the most valuable type-strain genomes for metagenomic binning, comparative biology and taxonomic classification.</title>
        <authorList>
            <person name="Goeker M."/>
        </authorList>
    </citation>
    <scope>NUCLEOTIDE SEQUENCE [LARGE SCALE GENOMIC DNA]</scope>
    <source>
        <strain evidence="10 11">DSM 25528</strain>
    </source>
</reference>
<evidence type="ECO:0000256" key="7">
    <source>
        <dbReference type="PIRSR" id="PIRSR038994-2"/>
    </source>
</evidence>
<dbReference type="Proteomes" id="UP000252582">
    <property type="component" value="Unassembled WGS sequence"/>
</dbReference>
<feature type="active site" description="Proton donor/acceptor" evidence="6">
    <location>
        <position position="277"/>
    </location>
</feature>
<dbReference type="RefSeq" id="WP_114363230.1">
    <property type="nucleotide sequence ID" value="NZ_QPIX01000005.1"/>
</dbReference>
<protein>
    <submittedName>
        <fullName evidence="10">N-acetylglucosamine 6-phosphate deacetylase</fullName>
    </submittedName>
</protein>
<dbReference type="NCBIfam" id="TIGR00221">
    <property type="entry name" value="nagA"/>
    <property type="match status" value="1"/>
</dbReference>
<evidence type="ECO:0000313" key="10">
    <source>
        <dbReference type="EMBL" id="RCW24911.1"/>
    </source>
</evidence>
<comment type="caution">
    <text evidence="10">The sequence shown here is derived from an EMBL/GenBank/DDBJ whole genome shotgun (WGS) entry which is preliminary data.</text>
</comment>
<dbReference type="SUPFAM" id="SSF51338">
    <property type="entry name" value="Composite domain of metallo-dependent hydrolases"/>
    <property type="match status" value="1"/>
</dbReference>